<dbReference type="EMBL" id="CP044232">
    <property type="protein sequence ID" value="QEW02891.1"/>
    <property type="molecule type" value="Genomic_DNA"/>
</dbReference>
<dbReference type="Gene3D" id="3.10.450.50">
    <property type="match status" value="1"/>
</dbReference>
<dbReference type="SUPFAM" id="SSF54427">
    <property type="entry name" value="NTF2-like"/>
    <property type="match status" value="1"/>
</dbReference>
<accession>A0A5J5JRQ5</accession>
<proteinExistence type="predicted"/>
<dbReference type="InterPro" id="IPR027843">
    <property type="entry name" value="DUF4440"/>
</dbReference>
<evidence type="ECO:0000259" key="1">
    <source>
        <dbReference type="Pfam" id="PF14534"/>
    </source>
</evidence>
<accession>A0A5J6L3G4</accession>
<dbReference type="InterPro" id="IPR032710">
    <property type="entry name" value="NTF2-like_dom_sf"/>
</dbReference>
<name>A0A5J5JRQ5_9MICO</name>
<feature type="domain" description="DUF4440" evidence="1">
    <location>
        <begin position="8"/>
        <end position="113"/>
    </location>
</feature>
<dbReference type="AlphaFoldDB" id="A0A5J5JRQ5"/>
<dbReference type="RefSeq" id="WP_150919060.1">
    <property type="nucleotide sequence ID" value="NZ_CP044232.1"/>
</dbReference>
<dbReference type="Pfam" id="PF14534">
    <property type="entry name" value="DUF4440"/>
    <property type="match status" value="1"/>
</dbReference>
<gene>
    <name evidence="2" type="ORF">F6J85_07065</name>
</gene>
<dbReference type="Proteomes" id="UP000325516">
    <property type="component" value="Chromosome"/>
</dbReference>
<keyword evidence="3" id="KW-1185">Reference proteome</keyword>
<sequence length="129" mass="13777">MAIDLTELLRLEHAGWTALCDGSGGEFYGAVMTDDGVMVLADGSVLDRDAVVASLDDAPAWSAYEITDERLVGLGPDSAAFVYRGRAFRASGGPPFDAVMTSVYVQEDSGWRLALYQQTPVPGEESVEL</sequence>
<organism evidence="2 3">
    <name type="scientific">Microbacterium lushaniae</name>
    <dbReference type="NCBI Taxonomy" id="2614639"/>
    <lineage>
        <taxon>Bacteria</taxon>
        <taxon>Bacillati</taxon>
        <taxon>Actinomycetota</taxon>
        <taxon>Actinomycetes</taxon>
        <taxon>Micrococcales</taxon>
        <taxon>Microbacteriaceae</taxon>
        <taxon>Microbacterium</taxon>
    </lineage>
</organism>
<reference evidence="3" key="1">
    <citation type="submission" date="2019-09" db="EMBL/GenBank/DDBJ databases">
        <title>Mumia zhuanghuii sp. nov. isolated from the intestinal contents of plateau pika (Ochotona curzoniae) in the Qinghai-Tibet plateau of China.</title>
        <authorList>
            <person name="Tian Z."/>
        </authorList>
    </citation>
    <scope>NUCLEOTIDE SEQUENCE [LARGE SCALE GENOMIC DNA]</scope>
    <source>
        <strain evidence="3">L-031</strain>
    </source>
</reference>
<dbReference type="KEGG" id="mlz:F6J85_07065"/>
<evidence type="ECO:0000313" key="2">
    <source>
        <dbReference type="EMBL" id="QEW02891.1"/>
    </source>
</evidence>
<evidence type="ECO:0000313" key="3">
    <source>
        <dbReference type="Proteomes" id="UP000325516"/>
    </source>
</evidence>
<protein>
    <submittedName>
        <fullName evidence="2">Nuclear transport factor 2 family protein</fullName>
    </submittedName>
</protein>